<accession>A0A545TP35</accession>
<gene>
    <name evidence="1" type="ORF">FKG95_14980</name>
</gene>
<dbReference type="EMBL" id="VHSH01000005">
    <property type="protein sequence ID" value="TQV78986.1"/>
    <property type="molecule type" value="Genomic_DNA"/>
</dbReference>
<evidence type="ECO:0000313" key="1">
    <source>
        <dbReference type="EMBL" id="TQV78986.1"/>
    </source>
</evidence>
<evidence type="ECO:0000313" key="2">
    <source>
        <dbReference type="Proteomes" id="UP000315252"/>
    </source>
</evidence>
<dbReference type="AlphaFoldDB" id="A0A545TP35"/>
<protein>
    <submittedName>
        <fullName evidence="1">Uncharacterized protein</fullName>
    </submittedName>
</protein>
<dbReference type="RefSeq" id="WP_142897209.1">
    <property type="nucleotide sequence ID" value="NZ_ML660056.1"/>
</dbReference>
<reference evidence="1 2" key="1">
    <citation type="submission" date="2019-06" db="EMBL/GenBank/DDBJ databases">
        <title>Whole genome sequence for Rhodospirillaceae sp. R148.</title>
        <authorList>
            <person name="Wang G."/>
        </authorList>
    </citation>
    <scope>NUCLEOTIDE SEQUENCE [LARGE SCALE GENOMIC DNA]</scope>
    <source>
        <strain evidence="1 2">R148</strain>
    </source>
</reference>
<organism evidence="1 2">
    <name type="scientific">Denitrobaculum tricleocarpae</name>
    <dbReference type="NCBI Taxonomy" id="2591009"/>
    <lineage>
        <taxon>Bacteria</taxon>
        <taxon>Pseudomonadati</taxon>
        <taxon>Pseudomonadota</taxon>
        <taxon>Alphaproteobacteria</taxon>
        <taxon>Rhodospirillales</taxon>
        <taxon>Rhodospirillaceae</taxon>
        <taxon>Denitrobaculum</taxon>
    </lineage>
</organism>
<dbReference type="Proteomes" id="UP000315252">
    <property type="component" value="Unassembled WGS sequence"/>
</dbReference>
<sequence length="72" mass="8138">MLALWRFSGLGELGDHFTSRAQQDRAVRLLTDMLTNFNGDWVGARVGEKQMATVEFSRQFQDALGQGRHIQA</sequence>
<name>A0A545TP35_9PROT</name>
<comment type="caution">
    <text evidence="1">The sequence shown here is derived from an EMBL/GenBank/DDBJ whole genome shotgun (WGS) entry which is preliminary data.</text>
</comment>
<keyword evidence="2" id="KW-1185">Reference proteome</keyword>
<proteinExistence type="predicted"/>